<evidence type="ECO:0000256" key="2">
    <source>
        <dbReference type="ARBA" id="ARBA00022692"/>
    </source>
</evidence>
<feature type="transmembrane region" description="Helical" evidence="5">
    <location>
        <begin position="357"/>
        <end position="379"/>
    </location>
</feature>
<dbReference type="PROSITE" id="PS50850">
    <property type="entry name" value="MFS"/>
    <property type="match status" value="1"/>
</dbReference>
<evidence type="ECO:0000256" key="5">
    <source>
        <dbReference type="SAM" id="Phobius"/>
    </source>
</evidence>
<protein>
    <recommendedName>
        <fullName evidence="6">Major facilitator superfamily (MFS) profile domain-containing protein</fullName>
    </recommendedName>
</protein>
<dbReference type="Proteomes" id="UP000037210">
    <property type="component" value="Unassembled WGS sequence"/>
</dbReference>
<dbReference type="InterPro" id="IPR005829">
    <property type="entry name" value="Sugar_transporter_CS"/>
</dbReference>
<accession>A0A0M0BM11</accession>
<evidence type="ECO:0000256" key="3">
    <source>
        <dbReference type="ARBA" id="ARBA00022989"/>
    </source>
</evidence>
<evidence type="ECO:0000313" key="7">
    <source>
        <dbReference type="EMBL" id="KON29371.1"/>
    </source>
</evidence>
<feature type="transmembrane region" description="Helical" evidence="5">
    <location>
        <begin position="178"/>
        <end position="198"/>
    </location>
</feature>
<comment type="caution">
    <text evidence="7">The sequence shown here is derived from an EMBL/GenBank/DDBJ whole genome shotgun (WGS) entry which is preliminary data.</text>
</comment>
<keyword evidence="3 5" id="KW-1133">Transmembrane helix</keyword>
<feature type="transmembrane region" description="Helical" evidence="5">
    <location>
        <begin position="385"/>
        <end position="406"/>
    </location>
</feature>
<dbReference type="GO" id="GO:0022857">
    <property type="term" value="F:transmembrane transporter activity"/>
    <property type="evidence" value="ECO:0007669"/>
    <property type="project" value="InterPro"/>
</dbReference>
<organism evidence="7 8">
    <name type="scientific">miscellaneous Crenarchaeota group-15 archaeon DG-45</name>
    <dbReference type="NCBI Taxonomy" id="1685127"/>
    <lineage>
        <taxon>Archaea</taxon>
        <taxon>Candidatus Bathyarchaeota</taxon>
        <taxon>MCG-15</taxon>
    </lineage>
</organism>
<comment type="subcellular location">
    <subcellularLocation>
        <location evidence="1">Membrane</location>
        <topology evidence="1">Multi-pass membrane protein</topology>
    </subcellularLocation>
</comment>
<dbReference type="Pfam" id="PF07690">
    <property type="entry name" value="MFS_1"/>
    <property type="match status" value="1"/>
</dbReference>
<reference evidence="7 8" key="1">
    <citation type="submission" date="2015-06" db="EMBL/GenBank/DDBJ databases">
        <title>New insights into the roles of widespread benthic archaea in carbon and nitrogen cycling.</title>
        <authorList>
            <person name="Lazar C.S."/>
            <person name="Baker B.J."/>
            <person name="Seitz K.W."/>
            <person name="Hyde A.S."/>
            <person name="Dick G.J."/>
            <person name="Hinrichs K.-U."/>
            <person name="Teske A.P."/>
        </authorList>
    </citation>
    <scope>NUCLEOTIDE SEQUENCE [LARGE SCALE GENOMIC DNA]</scope>
    <source>
        <strain evidence="7">DG-45</strain>
    </source>
</reference>
<dbReference type="PANTHER" id="PTHR23518">
    <property type="entry name" value="C-METHYLTRANSFERASE"/>
    <property type="match status" value="1"/>
</dbReference>
<evidence type="ECO:0000313" key="8">
    <source>
        <dbReference type="Proteomes" id="UP000037210"/>
    </source>
</evidence>
<feature type="transmembrane region" description="Helical" evidence="5">
    <location>
        <begin position="294"/>
        <end position="313"/>
    </location>
</feature>
<sequence>MDLGGETGERVTIRGTFLALILIGFFARLSYSMARTPVLALFAKALGASSAMIGLVVGMSTVTGIFFKAPAGTLSDIYGRRAALLASMMIFGLMPFTYFFVYDYRLLTVIRFLHGFATAIYGPVAMAVIMDIAGDRKGQLVGTYSSASALGGLLAAPLGGGLLQLLGGVDPALEVFRSVYLVIGAVGSVSLLLVLVLWRRLPSRASPAPPKIGDVVRKFREDVKAVITDMQVLLTSSMEGVQNLTVGALEAFLPVYVTVTAGLTPFHAGVLWGVQLVVLMLARPMMGRASDIYGRKPLITAGMVICTASFIFFPMTTDFILLCGLTLIFGLGESMVTSSTAALVAEMTKARGFGTSMGVFGSLWDIGHATGPIATGFLLTRLSYVPAFGLISLTLLIATIPFQLFVKESRKS</sequence>
<feature type="transmembrane region" description="Helical" evidence="5">
    <location>
        <begin position="141"/>
        <end position="166"/>
    </location>
</feature>
<name>A0A0M0BM11_9ARCH</name>
<feature type="transmembrane region" description="Helical" evidence="5">
    <location>
        <begin position="51"/>
        <end position="70"/>
    </location>
</feature>
<evidence type="ECO:0000259" key="6">
    <source>
        <dbReference type="PROSITE" id="PS50850"/>
    </source>
</evidence>
<feature type="transmembrane region" description="Helical" evidence="5">
    <location>
        <begin position="82"/>
        <end position="102"/>
    </location>
</feature>
<dbReference type="PANTHER" id="PTHR23518:SF2">
    <property type="entry name" value="MAJOR FACILITATOR SUPERFAMILY TRANSPORTER"/>
    <property type="match status" value="1"/>
</dbReference>
<dbReference type="GO" id="GO:0016020">
    <property type="term" value="C:membrane"/>
    <property type="evidence" value="ECO:0007669"/>
    <property type="project" value="UniProtKB-SubCell"/>
</dbReference>
<dbReference type="SUPFAM" id="SSF103473">
    <property type="entry name" value="MFS general substrate transporter"/>
    <property type="match status" value="1"/>
</dbReference>
<dbReference type="Gene3D" id="1.20.1250.20">
    <property type="entry name" value="MFS general substrate transporter like domains"/>
    <property type="match status" value="2"/>
</dbReference>
<dbReference type="InterPro" id="IPR020846">
    <property type="entry name" value="MFS_dom"/>
</dbReference>
<dbReference type="PROSITE" id="PS00216">
    <property type="entry name" value="SUGAR_TRANSPORT_1"/>
    <property type="match status" value="2"/>
</dbReference>
<keyword evidence="4 5" id="KW-0472">Membrane</keyword>
<feature type="transmembrane region" description="Helical" evidence="5">
    <location>
        <begin position="12"/>
        <end position="31"/>
    </location>
</feature>
<feature type="transmembrane region" description="Helical" evidence="5">
    <location>
        <begin position="108"/>
        <end position="129"/>
    </location>
</feature>
<dbReference type="InterPro" id="IPR036259">
    <property type="entry name" value="MFS_trans_sf"/>
</dbReference>
<keyword evidence="2 5" id="KW-0812">Transmembrane</keyword>
<evidence type="ECO:0000256" key="1">
    <source>
        <dbReference type="ARBA" id="ARBA00004141"/>
    </source>
</evidence>
<feature type="transmembrane region" description="Helical" evidence="5">
    <location>
        <begin position="319"/>
        <end position="345"/>
    </location>
</feature>
<dbReference type="AlphaFoldDB" id="A0A0M0BM11"/>
<evidence type="ECO:0000256" key="4">
    <source>
        <dbReference type="ARBA" id="ARBA00023136"/>
    </source>
</evidence>
<dbReference type="PATRIC" id="fig|1685127.3.peg.101"/>
<gene>
    <name evidence="7" type="ORF">AC482_06590</name>
</gene>
<dbReference type="InterPro" id="IPR011701">
    <property type="entry name" value="MFS"/>
</dbReference>
<feature type="domain" description="Major facilitator superfamily (MFS) profile" evidence="6">
    <location>
        <begin position="16"/>
        <end position="410"/>
    </location>
</feature>
<feature type="transmembrane region" description="Helical" evidence="5">
    <location>
        <begin position="265"/>
        <end position="282"/>
    </location>
</feature>
<dbReference type="CDD" id="cd17325">
    <property type="entry name" value="MFS_MdtG_SLC18_like"/>
    <property type="match status" value="1"/>
</dbReference>
<proteinExistence type="predicted"/>
<dbReference type="EMBL" id="LFWZ01000066">
    <property type="protein sequence ID" value="KON29371.1"/>
    <property type="molecule type" value="Genomic_DNA"/>
</dbReference>